<evidence type="ECO:0000313" key="11">
    <source>
        <dbReference type="Proteomes" id="UP000437068"/>
    </source>
</evidence>
<evidence type="ECO:0000313" key="14">
    <source>
        <dbReference type="Proteomes" id="UP000441208"/>
    </source>
</evidence>
<dbReference type="EMBL" id="QXGB01000167">
    <property type="protein sequence ID" value="KAE9226839.1"/>
    <property type="molecule type" value="Genomic_DNA"/>
</dbReference>
<evidence type="ECO:0000313" key="4">
    <source>
        <dbReference type="EMBL" id="KAE9129206.1"/>
    </source>
</evidence>
<evidence type="ECO:0000313" key="9">
    <source>
        <dbReference type="Proteomes" id="UP000429523"/>
    </source>
</evidence>
<evidence type="ECO:0000313" key="10">
    <source>
        <dbReference type="Proteomes" id="UP000433483"/>
    </source>
</evidence>
<dbReference type="InterPro" id="IPR011992">
    <property type="entry name" value="EF-hand-dom_pair"/>
</dbReference>
<dbReference type="Proteomes" id="UP000440732">
    <property type="component" value="Unassembled WGS sequence"/>
</dbReference>
<evidence type="ECO:0000313" key="12">
    <source>
        <dbReference type="Proteomes" id="UP000440367"/>
    </source>
</evidence>
<dbReference type="AlphaFoldDB" id="A0A6A4EHQ0"/>
<evidence type="ECO:0008006" key="16">
    <source>
        <dbReference type="Google" id="ProtNLM"/>
    </source>
</evidence>
<evidence type="ECO:0000313" key="2">
    <source>
        <dbReference type="EMBL" id="KAE8944905.1"/>
    </source>
</evidence>
<evidence type="ECO:0000313" key="6">
    <source>
        <dbReference type="EMBL" id="KAE9226839.1"/>
    </source>
</evidence>
<evidence type="ECO:0000313" key="15">
    <source>
        <dbReference type="Proteomes" id="UP000460718"/>
    </source>
</evidence>
<dbReference type="Proteomes" id="UP000433483">
    <property type="component" value="Unassembled WGS sequence"/>
</dbReference>
<keyword evidence="10" id="KW-1185">Reference proteome</keyword>
<dbReference type="Proteomes" id="UP000437068">
    <property type="component" value="Unassembled WGS sequence"/>
</dbReference>
<comment type="caution">
    <text evidence="8">The sequence shown here is derived from an EMBL/GenBank/DDBJ whole genome shotgun (WGS) entry which is preliminary data.</text>
</comment>
<feature type="region of interest" description="Disordered" evidence="1">
    <location>
        <begin position="123"/>
        <end position="146"/>
    </location>
</feature>
<sequence>MTLDRRTDFGIKASRNVKGANVAAPNQFASIQERRVMKKVAQPEHAYTGCVPYTSEDDESDVVPKRKNPPILGYRGHLRHDEDRIGTTFTQGLAVATRSAEPALHLPSTKARPLNNQPRQVHFVENNNRPPKPSGPKAIGTSSRSRYGLFDNANGYEDFAAPPAAGGNKGMSPRSGYGAFDNASGYGAFGAPPARGNLSARSGYGEFENASGYGAFAAPPKGKMSPRSGYGAFDNASGYGAFGAPPAMSSRSGYGAFDNASGYGAFAAPPAMSPRSGYGAFDNASGYGAFAAPPADMSPRSGYGAFDNASGYGAFAAPPAQGGMSPRSGYGEFDNASGYGAFAAPPGGMSPRSGYGKFDDASGYGNFALPPDPVASSERQGEYNPPQGVHSHERRPQQRTINPTNKLKGADPVLQAKYQQAVIRIGGEQAALRLWTAAAQTVWQRYTKRTELLQAVKRSFEKHERMNHGFMTKVQLKEALRDLACVFTDDQITALFGIHDKHCTGAVAMGELLLALTDQL</sequence>
<dbReference type="Proteomes" id="UP000429523">
    <property type="component" value="Unassembled WGS sequence"/>
</dbReference>
<evidence type="ECO:0000313" key="8">
    <source>
        <dbReference type="EMBL" id="KAE9322543.1"/>
    </source>
</evidence>
<evidence type="ECO:0000313" key="3">
    <source>
        <dbReference type="EMBL" id="KAE9023414.1"/>
    </source>
</evidence>
<dbReference type="EMBL" id="QXGA01000142">
    <property type="protein sequence ID" value="KAE9151561.1"/>
    <property type="molecule type" value="Genomic_DNA"/>
</dbReference>
<organism evidence="8 11">
    <name type="scientific">Phytophthora fragariae</name>
    <dbReference type="NCBI Taxonomy" id="53985"/>
    <lineage>
        <taxon>Eukaryota</taxon>
        <taxon>Sar</taxon>
        <taxon>Stramenopiles</taxon>
        <taxon>Oomycota</taxon>
        <taxon>Peronosporomycetes</taxon>
        <taxon>Peronosporales</taxon>
        <taxon>Peronosporaceae</taxon>
        <taxon>Phytophthora</taxon>
    </lineage>
</organism>
<gene>
    <name evidence="8" type="ORF">PF001_g4359</name>
    <name evidence="7" type="ORF">PF002_g5771</name>
    <name evidence="6" type="ORF">PF005_g4970</name>
    <name evidence="5" type="ORF">PF006_g4168</name>
    <name evidence="4" type="ORF">PF007_g4991</name>
    <name evidence="2" type="ORF">PF009_g5429</name>
    <name evidence="3" type="ORF">PF011_g4002</name>
</gene>
<proteinExistence type="predicted"/>
<evidence type="ECO:0000256" key="1">
    <source>
        <dbReference type="SAM" id="MobiDB-lite"/>
    </source>
</evidence>
<accession>A0A6A4EHQ0</accession>
<reference evidence="9 10" key="1">
    <citation type="submission" date="2018-08" db="EMBL/GenBank/DDBJ databases">
        <title>Genomic investigation of the strawberry pathogen Phytophthora fragariae indicates pathogenicity is determined by transcriptional variation in three key races.</title>
        <authorList>
            <person name="Adams T.M."/>
            <person name="Armitage A.D."/>
            <person name="Sobczyk M.K."/>
            <person name="Bates H.J."/>
            <person name="Dunwell J.M."/>
            <person name="Nellist C.F."/>
            <person name="Harrison R.J."/>
        </authorList>
    </citation>
    <scope>NUCLEOTIDE SEQUENCE [LARGE SCALE GENOMIC DNA]</scope>
    <source>
        <strain evidence="8 11">A4</strain>
        <strain evidence="7 12">BC-1</strain>
        <strain evidence="6 10">NOV-27</strain>
        <strain evidence="5 13">NOV-5</strain>
        <strain evidence="4 14">NOV-71</strain>
        <strain evidence="2 9">NOV-9</strain>
        <strain evidence="3 15">SCRP245</strain>
    </source>
</reference>
<evidence type="ECO:0000313" key="7">
    <source>
        <dbReference type="EMBL" id="KAE9248460.1"/>
    </source>
</evidence>
<feature type="region of interest" description="Disordered" evidence="1">
    <location>
        <begin position="366"/>
        <end position="407"/>
    </location>
</feature>
<feature type="region of interest" description="Disordered" evidence="1">
    <location>
        <begin position="51"/>
        <end position="75"/>
    </location>
</feature>
<dbReference type="EMBL" id="QXGF01000182">
    <property type="protein sequence ID" value="KAE8944905.1"/>
    <property type="molecule type" value="Genomic_DNA"/>
</dbReference>
<dbReference type="Proteomes" id="UP000460718">
    <property type="component" value="Unassembled WGS sequence"/>
</dbReference>
<dbReference type="EMBL" id="QXFZ01000168">
    <property type="protein sequence ID" value="KAE9129206.1"/>
    <property type="molecule type" value="Genomic_DNA"/>
</dbReference>
<dbReference type="SUPFAM" id="SSF47473">
    <property type="entry name" value="EF-hand"/>
    <property type="match status" value="1"/>
</dbReference>
<name>A0A6A4EHQ0_9STRA</name>
<dbReference type="EMBL" id="QXFW01000139">
    <property type="protein sequence ID" value="KAE9023414.1"/>
    <property type="molecule type" value="Genomic_DNA"/>
</dbReference>
<protein>
    <recommendedName>
        <fullName evidence="16">EF-hand domain-containing protein</fullName>
    </recommendedName>
</protein>
<dbReference type="Proteomes" id="UP000441208">
    <property type="component" value="Unassembled WGS sequence"/>
</dbReference>
<dbReference type="Proteomes" id="UP000440367">
    <property type="component" value="Unassembled WGS sequence"/>
</dbReference>
<dbReference type="EMBL" id="QXGD01000193">
    <property type="protein sequence ID" value="KAE9248460.1"/>
    <property type="molecule type" value="Genomic_DNA"/>
</dbReference>
<dbReference type="EMBL" id="QXGE01000150">
    <property type="protein sequence ID" value="KAE9322543.1"/>
    <property type="molecule type" value="Genomic_DNA"/>
</dbReference>
<evidence type="ECO:0000313" key="5">
    <source>
        <dbReference type="EMBL" id="KAE9151561.1"/>
    </source>
</evidence>
<dbReference type="OrthoDB" id="77527at2759"/>
<evidence type="ECO:0000313" key="13">
    <source>
        <dbReference type="Proteomes" id="UP000440732"/>
    </source>
</evidence>